<dbReference type="GO" id="GO:0008080">
    <property type="term" value="F:N-acetyltransferase activity"/>
    <property type="evidence" value="ECO:0007669"/>
    <property type="project" value="InterPro"/>
</dbReference>
<accession>G4ZEL0</accession>
<sequence>MASVSQSVADVAIRPYCAADHDAVVQIYLDGMISYSYEGEDEASKTLWARVRQASVESDLADIEGVYFANGGRFWVAVARTEGGEEDVVGMVGLQRHSDDVGELRRMSVKDGFRRMELGRRLLQHLQDWARARGFKRVELSTGLAMTNAVEFYKSQGCTLTHTTIFTPGMTHEEAHFARSLI</sequence>
<evidence type="ECO:0000256" key="1">
    <source>
        <dbReference type="ARBA" id="ARBA00022679"/>
    </source>
</evidence>
<dbReference type="InterPro" id="IPR016181">
    <property type="entry name" value="Acyl_CoA_acyltransferase"/>
</dbReference>
<dbReference type="CDD" id="cd04301">
    <property type="entry name" value="NAT_SF"/>
    <property type="match status" value="1"/>
</dbReference>
<gene>
    <name evidence="3" type="ORF">PHYSODRAFT_503469</name>
</gene>
<dbReference type="PANTHER" id="PTHR13947">
    <property type="entry name" value="GNAT FAMILY N-ACETYLTRANSFERASE"/>
    <property type="match status" value="1"/>
</dbReference>
<proteinExistence type="predicted"/>
<dbReference type="PROSITE" id="PS51186">
    <property type="entry name" value="GNAT"/>
    <property type="match status" value="1"/>
</dbReference>
<dbReference type="Gene3D" id="3.40.630.30">
    <property type="match status" value="1"/>
</dbReference>
<dbReference type="InterPro" id="IPR000182">
    <property type="entry name" value="GNAT_dom"/>
</dbReference>
<dbReference type="RefSeq" id="XP_009525591.1">
    <property type="nucleotide sequence ID" value="XM_009527296.1"/>
</dbReference>
<dbReference type="InterPro" id="IPR050769">
    <property type="entry name" value="NAT_camello-type"/>
</dbReference>
<dbReference type="OMA" id="YCAADHD"/>
<name>G4ZEL0_PHYSP</name>
<evidence type="ECO:0000313" key="4">
    <source>
        <dbReference type="Proteomes" id="UP000002640"/>
    </source>
</evidence>
<keyword evidence="1" id="KW-0808">Transferase</keyword>
<organism evidence="3 4">
    <name type="scientific">Phytophthora sojae (strain P6497)</name>
    <name type="common">Soybean stem and root rot agent</name>
    <name type="synonym">Phytophthora megasperma f. sp. glycines</name>
    <dbReference type="NCBI Taxonomy" id="1094619"/>
    <lineage>
        <taxon>Eukaryota</taxon>
        <taxon>Sar</taxon>
        <taxon>Stramenopiles</taxon>
        <taxon>Oomycota</taxon>
        <taxon>Peronosporomycetes</taxon>
        <taxon>Peronosporales</taxon>
        <taxon>Peronosporaceae</taxon>
        <taxon>Phytophthora</taxon>
    </lineage>
</organism>
<keyword evidence="4" id="KW-1185">Reference proteome</keyword>
<protein>
    <recommendedName>
        <fullName evidence="2">N-acetyltransferase domain-containing protein</fullName>
    </recommendedName>
</protein>
<dbReference type="PANTHER" id="PTHR13947:SF37">
    <property type="entry name" value="LD18367P"/>
    <property type="match status" value="1"/>
</dbReference>
<dbReference type="InParanoid" id="G4ZEL0"/>
<dbReference type="SUPFAM" id="SSF55729">
    <property type="entry name" value="Acyl-CoA N-acyltransferases (Nat)"/>
    <property type="match status" value="1"/>
</dbReference>
<dbReference type="EMBL" id="JH159154">
    <property type="protein sequence ID" value="EGZ16533.1"/>
    <property type="molecule type" value="Genomic_DNA"/>
</dbReference>
<dbReference type="STRING" id="1094619.G4ZEL0"/>
<dbReference type="Pfam" id="PF00583">
    <property type="entry name" value="Acetyltransf_1"/>
    <property type="match status" value="1"/>
</dbReference>
<evidence type="ECO:0000259" key="2">
    <source>
        <dbReference type="PROSITE" id="PS51186"/>
    </source>
</evidence>
<dbReference type="Proteomes" id="UP000002640">
    <property type="component" value="Unassembled WGS sequence"/>
</dbReference>
<dbReference type="SMR" id="G4ZEL0"/>
<dbReference type="GeneID" id="20658229"/>
<reference evidence="3 4" key="1">
    <citation type="journal article" date="2006" name="Science">
        <title>Phytophthora genome sequences uncover evolutionary origins and mechanisms of pathogenesis.</title>
        <authorList>
            <person name="Tyler B.M."/>
            <person name="Tripathy S."/>
            <person name="Zhang X."/>
            <person name="Dehal P."/>
            <person name="Jiang R.H."/>
            <person name="Aerts A."/>
            <person name="Arredondo F.D."/>
            <person name="Baxter L."/>
            <person name="Bensasson D."/>
            <person name="Beynon J.L."/>
            <person name="Chapman J."/>
            <person name="Damasceno C.M."/>
            <person name="Dorrance A.E."/>
            <person name="Dou D."/>
            <person name="Dickerman A.W."/>
            <person name="Dubchak I.L."/>
            <person name="Garbelotto M."/>
            <person name="Gijzen M."/>
            <person name="Gordon S.G."/>
            <person name="Govers F."/>
            <person name="Grunwald N.J."/>
            <person name="Huang W."/>
            <person name="Ivors K.L."/>
            <person name="Jones R.W."/>
            <person name="Kamoun S."/>
            <person name="Krampis K."/>
            <person name="Lamour K.H."/>
            <person name="Lee M.K."/>
            <person name="McDonald W.H."/>
            <person name="Medina M."/>
            <person name="Meijer H.J."/>
            <person name="Nordberg E.K."/>
            <person name="Maclean D.J."/>
            <person name="Ospina-Giraldo M.D."/>
            <person name="Morris P.F."/>
            <person name="Phuntumart V."/>
            <person name="Putnam N.H."/>
            <person name="Rash S."/>
            <person name="Rose J.K."/>
            <person name="Sakihama Y."/>
            <person name="Salamov A.A."/>
            <person name="Savidor A."/>
            <person name="Scheuring C.F."/>
            <person name="Smith B.M."/>
            <person name="Sobral B.W."/>
            <person name="Terry A."/>
            <person name="Torto-Alalibo T.A."/>
            <person name="Win J."/>
            <person name="Xu Z."/>
            <person name="Zhang H."/>
            <person name="Grigoriev I.V."/>
            <person name="Rokhsar D.S."/>
            <person name="Boore J.L."/>
        </authorList>
    </citation>
    <scope>NUCLEOTIDE SEQUENCE [LARGE SCALE GENOMIC DNA]</scope>
    <source>
        <strain evidence="3 4">P6497</strain>
    </source>
</reference>
<feature type="domain" description="N-acetyltransferase" evidence="2">
    <location>
        <begin position="35"/>
        <end position="179"/>
    </location>
</feature>
<dbReference type="AlphaFoldDB" id="G4ZEL0"/>
<evidence type="ECO:0000313" key="3">
    <source>
        <dbReference type="EMBL" id="EGZ16533.1"/>
    </source>
</evidence>
<dbReference type="KEGG" id="psoj:PHYSODRAFT_503469"/>